<evidence type="ECO:0000256" key="9">
    <source>
        <dbReference type="ARBA" id="ARBA00022519"/>
    </source>
</evidence>
<evidence type="ECO:0000256" key="11">
    <source>
        <dbReference type="ARBA" id="ARBA00022692"/>
    </source>
</evidence>
<dbReference type="GO" id="GO:0050520">
    <property type="term" value="F:phosphatidylcholine synthase activity"/>
    <property type="evidence" value="ECO:0007669"/>
    <property type="project" value="UniProtKB-EC"/>
</dbReference>
<evidence type="ECO:0000256" key="10">
    <source>
        <dbReference type="ARBA" id="ARBA00022679"/>
    </source>
</evidence>
<organism evidence="23 24">
    <name type="scientific">Aquamicrobium ahrensii</name>
    <dbReference type="NCBI Taxonomy" id="469551"/>
    <lineage>
        <taxon>Bacteria</taxon>
        <taxon>Pseudomonadati</taxon>
        <taxon>Pseudomonadota</taxon>
        <taxon>Alphaproteobacteria</taxon>
        <taxon>Hyphomicrobiales</taxon>
        <taxon>Phyllobacteriaceae</taxon>
        <taxon>Aquamicrobium</taxon>
    </lineage>
</organism>
<evidence type="ECO:0000256" key="18">
    <source>
        <dbReference type="ARBA" id="ARBA00033321"/>
    </source>
</evidence>
<keyword evidence="16 20" id="KW-0464">Manganese</keyword>
<keyword evidence="17 20" id="KW-1208">Phospholipid metabolism</keyword>
<accession>A0ABV2KH35</accession>
<keyword evidence="11 22" id="KW-0812">Transmembrane</keyword>
<evidence type="ECO:0000256" key="14">
    <source>
        <dbReference type="ARBA" id="ARBA00023136"/>
    </source>
</evidence>
<evidence type="ECO:0000256" key="20">
    <source>
        <dbReference type="PIRNR" id="PIRNR000851"/>
    </source>
</evidence>
<evidence type="ECO:0000256" key="16">
    <source>
        <dbReference type="ARBA" id="ARBA00023211"/>
    </source>
</evidence>
<evidence type="ECO:0000313" key="24">
    <source>
        <dbReference type="Proteomes" id="UP001549143"/>
    </source>
</evidence>
<comment type="similarity">
    <text evidence="4 20">Belongs to the CDP-alcohol phosphatidyltransferase class-I family.</text>
</comment>
<evidence type="ECO:0000256" key="15">
    <source>
        <dbReference type="ARBA" id="ARBA00023209"/>
    </source>
</evidence>
<evidence type="ECO:0000256" key="13">
    <source>
        <dbReference type="ARBA" id="ARBA00023098"/>
    </source>
</evidence>
<evidence type="ECO:0000256" key="8">
    <source>
        <dbReference type="ARBA" id="ARBA00022516"/>
    </source>
</evidence>
<comment type="caution">
    <text evidence="23">The sequence shown here is derived from an EMBL/GenBank/DDBJ whole genome shotgun (WGS) entry which is preliminary data.</text>
</comment>
<feature type="transmembrane region" description="Helical" evidence="22">
    <location>
        <begin position="209"/>
        <end position="230"/>
    </location>
</feature>
<feature type="transmembrane region" description="Helical" evidence="22">
    <location>
        <begin position="127"/>
        <end position="145"/>
    </location>
</feature>
<comment type="subcellular location">
    <subcellularLocation>
        <location evidence="3 20">Cell inner membrane</location>
        <topology evidence="3 20">Multi-pass membrane protein</topology>
    </subcellularLocation>
</comment>
<keyword evidence="14 20" id="KW-0472">Membrane</keyword>
<protein>
    <recommendedName>
        <fullName evidence="6 20">Phosphatidylcholine synthase</fullName>
        <shortName evidence="20">PC synthase</shortName>
        <shortName evidence="20">PCS</shortName>
        <ecNumber evidence="5 20">2.7.8.24</ecNumber>
    </recommendedName>
    <alternativeName>
        <fullName evidence="18 20">CDP-diglyceride-choline O-phosphatidyltransferase</fullName>
    </alternativeName>
</protein>
<keyword evidence="9 20" id="KW-0997">Cell inner membrane</keyword>
<comment type="cofactor">
    <cofactor evidence="2 20">
        <name>Mn(2+)</name>
        <dbReference type="ChEBI" id="CHEBI:29035"/>
    </cofactor>
</comment>
<keyword evidence="15 20" id="KW-0594">Phospholipid biosynthesis</keyword>
<evidence type="ECO:0000256" key="2">
    <source>
        <dbReference type="ARBA" id="ARBA00001936"/>
    </source>
</evidence>
<evidence type="ECO:0000313" key="23">
    <source>
        <dbReference type="EMBL" id="MET3659920.1"/>
    </source>
</evidence>
<keyword evidence="12 22" id="KW-1133">Transmembrane helix</keyword>
<dbReference type="InterPro" id="IPR000462">
    <property type="entry name" value="CDP-OH_P_trans"/>
</dbReference>
<evidence type="ECO:0000256" key="12">
    <source>
        <dbReference type="ARBA" id="ARBA00022989"/>
    </source>
</evidence>
<dbReference type="EC" id="2.7.8.24" evidence="5 20"/>
<evidence type="ECO:0000256" key="22">
    <source>
        <dbReference type="SAM" id="Phobius"/>
    </source>
</evidence>
<keyword evidence="10 20" id="KW-0808">Transferase</keyword>
<proteinExistence type="inferred from homology"/>
<evidence type="ECO:0000256" key="19">
    <source>
        <dbReference type="ARBA" id="ARBA00037468"/>
    </source>
</evidence>
<feature type="transmembrane region" description="Helical" evidence="22">
    <location>
        <begin position="250"/>
        <end position="269"/>
    </location>
</feature>
<comment type="function">
    <text evidence="19 20">Condenses choline with CDP-diglyceride to produce phosphatidylcholine and CMP.</text>
</comment>
<sequence length="277" mass="30751">MPMQDGPMAVDSKPTGRKIRDRIPRPRKKVTWPQARAFSVHLLTASGSFLAFVSLVAASEERWTAMFWWLGLALFVDGIDGPIARKLEVKEILPTWSGELLDNIIDYVTYVLIPAFALYQFGLMGEGLSFLSAAIIVVSSAIYYADTGMKTKENFFKGFPVVWNMVVFTLFVVGPGEWVSFGVVVICGLLTFVPVNFLHPVRVRRLRPVNLTVTLLWCAFGILALAESALAEFYSQFGVLAENVSQFTKVGITITGLYLFCIGAIMQIFPHLGAKRV</sequence>
<name>A0ABV2KH35_9HYPH</name>
<feature type="transmembrane region" description="Helical" evidence="22">
    <location>
        <begin position="178"/>
        <end position="197"/>
    </location>
</feature>
<gene>
    <name evidence="23" type="ORF">ABID44_000220</name>
</gene>
<keyword evidence="13 20" id="KW-0443">Lipid metabolism</keyword>
<feature type="transmembrane region" description="Helical" evidence="22">
    <location>
        <begin position="37"/>
        <end position="59"/>
    </location>
</feature>
<evidence type="ECO:0000256" key="5">
    <source>
        <dbReference type="ARBA" id="ARBA00013195"/>
    </source>
</evidence>
<keyword evidence="8 20" id="KW-0444">Lipid biosynthesis</keyword>
<dbReference type="PIRSF" id="PIRSF000851">
    <property type="entry name" value="PcS"/>
    <property type="match status" value="1"/>
</dbReference>
<evidence type="ECO:0000256" key="6">
    <source>
        <dbReference type="ARBA" id="ARBA00015623"/>
    </source>
</evidence>
<evidence type="ECO:0000256" key="7">
    <source>
        <dbReference type="ARBA" id="ARBA00022475"/>
    </source>
</evidence>
<feature type="transmembrane region" description="Helical" evidence="22">
    <location>
        <begin position="154"/>
        <end position="172"/>
    </location>
</feature>
<comment type="catalytic activity">
    <reaction evidence="1 20">
        <text>a CDP-1,2-diacyl-sn-glycerol + choline = a 1,2-diacyl-sn-glycero-3-phosphocholine + CMP + H(+)</text>
        <dbReference type="Rhea" id="RHEA:14597"/>
        <dbReference type="ChEBI" id="CHEBI:15354"/>
        <dbReference type="ChEBI" id="CHEBI:15378"/>
        <dbReference type="ChEBI" id="CHEBI:57643"/>
        <dbReference type="ChEBI" id="CHEBI:58332"/>
        <dbReference type="ChEBI" id="CHEBI:60377"/>
        <dbReference type="EC" id="2.7.8.24"/>
    </reaction>
</comment>
<evidence type="ECO:0000256" key="3">
    <source>
        <dbReference type="ARBA" id="ARBA00004429"/>
    </source>
</evidence>
<keyword evidence="24" id="KW-1185">Reference proteome</keyword>
<dbReference type="Pfam" id="PF01066">
    <property type="entry name" value="CDP-OH_P_transf"/>
    <property type="match status" value="1"/>
</dbReference>
<dbReference type="InterPro" id="IPR043130">
    <property type="entry name" value="CDP-OH_PTrfase_TM_dom"/>
</dbReference>
<keyword evidence="7 20" id="KW-1003">Cell membrane</keyword>
<dbReference type="Proteomes" id="UP001549143">
    <property type="component" value="Unassembled WGS sequence"/>
</dbReference>
<evidence type="ECO:0000256" key="4">
    <source>
        <dbReference type="ARBA" id="ARBA00010441"/>
    </source>
</evidence>
<dbReference type="InterPro" id="IPR026027">
    <property type="entry name" value="PcS"/>
</dbReference>
<dbReference type="EMBL" id="JBEPMN010000001">
    <property type="protein sequence ID" value="MET3659920.1"/>
    <property type="molecule type" value="Genomic_DNA"/>
</dbReference>
<reference evidence="23 24" key="1">
    <citation type="submission" date="2024-06" db="EMBL/GenBank/DDBJ databases">
        <title>Genomic Encyclopedia of Type Strains, Phase IV (KMG-IV): sequencing the most valuable type-strain genomes for metagenomic binning, comparative biology and taxonomic classification.</title>
        <authorList>
            <person name="Goeker M."/>
        </authorList>
    </citation>
    <scope>NUCLEOTIDE SEQUENCE [LARGE SCALE GENOMIC DNA]</scope>
    <source>
        <strain evidence="23 24">DSM 19730</strain>
    </source>
</reference>
<evidence type="ECO:0000256" key="17">
    <source>
        <dbReference type="ARBA" id="ARBA00023264"/>
    </source>
</evidence>
<dbReference type="Gene3D" id="1.20.120.1760">
    <property type="match status" value="1"/>
</dbReference>
<feature type="region of interest" description="Disordered" evidence="21">
    <location>
        <begin position="1"/>
        <end position="20"/>
    </location>
</feature>
<evidence type="ECO:0000256" key="1">
    <source>
        <dbReference type="ARBA" id="ARBA00000958"/>
    </source>
</evidence>
<dbReference type="NCBIfam" id="NF045884">
    <property type="entry name" value="PhCholSynAgro"/>
    <property type="match status" value="1"/>
</dbReference>
<evidence type="ECO:0000256" key="21">
    <source>
        <dbReference type="SAM" id="MobiDB-lite"/>
    </source>
</evidence>